<reference evidence="2 3" key="1">
    <citation type="journal article" date="2007" name="Nature">
        <title>Evolution of genes and genomes on the Drosophila phylogeny.</title>
        <authorList>
            <consortium name="Drosophila 12 Genomes Consortium"/>
            <person name="Clark A.G."/>
            <person name="Eisen M.B."/>
            <person name="Smith D.R."/>
            <person name="Bergman C.M."/>
            <person name="Oliver B."/>
            <person name="Markow T.A."/>
            <person name="Kaufman T.C."/>
            <person name="Kellis M."/>
            <person name="Gelbart W."/>
            <person name="Iyer V.N."/>
            <person name="Pollard D.A."/>
            <person name="Sackton T.B."/>
            <person name="Larracuente A.M."/>
            <person name="Singh N.D."/>
            <person name="Abad J.P."/>
            <person name="Abt D.N."/>
            <person name="Adryan B."/>
            <person name="Aguade M."/>
            <person name="Akashi H."/>
            <person name="Anderson W.W."/>
            <person name="Aquadro C.F."/>
            <person name="Ardell D.H."/>
            <person name="Arguello R."/>
            <person name="Artieri C.G."/>
            <person name="Barbash D.A."/>
            <person name="Barker D."/>
            <person name="Barsanti P."/>
            <person name="Batterham P."/>
            <person name="Batzoglou S."/>
            <person name="Begun D."/>
            <person name="Bhutkar A."/>
            <person name="Blanco E."/>
            <person name="Bosak S.A."/>
            <person name="Bradley R.K."/>
            <person name="Brand A.D."/>
            <person name="Brent M.R."/>
            <person name="Brooks A.N."/>
            <person name="Brown R.H."/>
            <person name="Butlin R.K."/>
            <person name="Caggese C."/>
            <person name="Calvi B.R."/>
            <person name="Bernardo de Carvalho A."/>
            <person name="Caspi A."/>
            <person name="Castrezana S."/>
            <person name="Celniker S.E."/>
            <person name="Chang J.L."/>
            <person name="Chapple C."/>
            <person name="Chatterji S."/>
            <person name="Chinwalla A."/>
            <person name="Civetta A."/>
            <person name="Clifton S.W."/>
            <person name="Comeron J.M."/>
            <person name="Costello J.C."/>
            <person name="Coyne J.A."/>
            <person name="Daub J."/>
            <person name="David R.G."/>
            <person name="Delcher A.L."/>
            <person name="Delehaunty K."/>
            <person name="Do C.B."/>
            <person name="Ebling H."/>
            <person name="Edwards K."/>
            <person name="Eickbush T."/>
            <person name="Evans J.D."/>
            <person name="Filipski A."/>
            <person name="Findeiss S."/>
            <person name="Freyhult E."/>
            <person name="Fulton L."/>
            <person name="Fulton R."/>
            <person name="Garcia A.C."/>
            <person name="Gardiner A."/>
            <person name="Garfield D.A."/>
            <person name="Garvin B.E."/>
            <person name="Gibson G."/>
            <person name="Gilbert D."/>
            <person name="Gnerre S."/>
            <person name="Godfrey J."/>
            <person name="Good R."/>
            <person name="Gotea V."/>
            <person name="Gravely B."/>
            <person name="Greenberg A.J."/>
            <person name="Griffiths-Jones S."/>
            <person name="Gross S."/>
            <person name="Guigo R."/>
            <person name="Gustafson E.A."/>
            <person name="Haerty W."/>
            <person name="Hahn M.W."/>
            <person name="Halligan D.L."/>
            <person name="Halpern A.L."/>
            <person name="Halter G.M."/>
            <person name="Han M.V."/>
            <person name="Heger A."/>
            <person name="Hillier L."/>
            <person name="Hinrichs A.S."/>
            <person name="Holmes I."/>
            <person name="Hoskins R.A."/>
            <person name="Hubisz M.J."/>
            <person name="Hultmark D."/>
            <person name="Huntley M.A."/>
            <person name="Jaffe D.B."/>
            <person name="Jagadeeshan S."/>
            <person name="Jeck W.R."/>
            <person name="Johnson J."/>
            <person name="Jones C.D."/>
            <person name="Jordan W.C."/>
            <person name="Karpen G.H."/>
            <person name="Kataoka E."/>
            <person name="Keightley P.D."/>
            <person name="Kheradpour P."/>
            <person name="Kirkness E.F."/>
            <person name="Koerich L.B."/>
            <person name="Kristiansen K."/>
            <person name="Kudrna D."/>
            <person name="Kulathinal R.J."/>
            <person name="Kumar S."/>
            <person name="Kwok R."/>
            <person name="Lander E."/>
            <person name="Langley C.H."/>
            <person name="Lapoint R."/>
            <person name="Lazzaro B.P."/>
            <person name="Lee S.J."/>
            <person name="Levesque L."/>
            <person name="Li R."/>
            <person name="Lin C.F."/>
            <person name="Lin M.F."/>
            <person name="Lindblad-Toh K."/>
            <person name="Llopart A."/>
            <person name="Long M."/>
            <person name="Low L."/>
            <person name="Lozovsky E."/>
            <person name="Lu J."/>
            <person name="Luo M."/>
            <person name="Machado C.A."/>
            <person name="Makalowski W."/>
            <person name="Marzo M."/>
            <person name="Matsuda M."/>
            <person name="Matzkin L."/>
            <person name="McAllister B."/>
            <person name="McBride C.S."/>
            <person name="McKernan B."/>
            <person name="McKernan K."/>
            <person name="Mendez-Lago M."/>
            <person name="Minx P."/>
            <person name="Mollenhauer M.U."/>
            <person name="Montooth K."/>
            <person name="Mount S.M."/>
            <person name="Mu X."/>
            <person name="Myers E."/>
            <person name="Negre B."/>
            <person name="Newfeld S."/>
            <person name="Nielsen R."/>
            <person name="Noor M.A."/>
            <person name="O'Grady P."/>
            <person name="Pachter L."/>
            <person name="Papaceit M."/>
            <person name="Parisi M.J."/>
            <person name="Parisi M."/>
            <person name="Parts L."/>
            <person name="Pedersen J.S."/>
            <person name="Pesole G."/>
            <person name="Phillippy A.M."/>
            <person name="Ponting C.P."/>
            <person name="Pop M."/>
            <person name="Porcelli D."/>
            <person name="Powell J.R."/>
            <person name="Prohaska S."/>
            <person name="Pruitt K."/>
            <person name="Puig M."/>
            <person name="Quesneville H."/>
            <person name="Ram K.R."/>
            <person name="Rand D."/>
            <person name="Rasmussen M.D."/>
            <person name="Reed L.K."/>
            <person name="Reenan R."/>
            <person name="Reily A."/>
            <person name="Remington K.A."/>
            <person name="Rieger T.T."/>
            <person name="Ritchie M.G."/>
            <person name="Robin C."/>
            <person name="Rogers Y.H."/>
            <person name="Rohde C."/>
            <person name="Rozas J."/>
            <person name="Rubenfield M.J."/>
            <person name="Ruiz A."/>
            <person name="Russo S."/>
            <person name="Salzberg S.L."/>
            <person name="Sanchez-Gracia A."/>
            <person name="Saranga D.J."/>
            <person name="Sato H."/>
            <person name="Schaeffer S.W."/>
            <person name="Schatz M.C."/>
            <person name="Schlenke T."/>
            <person name="Schwartz R."/>
            <person name="Segarra C."/>
            <person name="Singh R.S."/>
            <person name="Sirot L."/>
            <person name="Sirota M."/>
            <person name="Sisneros N.B."/>
            <person name="Smith C.D."/>
            <person name="Smith T.F."/>
            <person name="Spieth J."/>
            <person name="Stage D.E."/>
            <person name="Stark A."/>
            <person name="Stephan W."/>
            <person name="Strausberg R.L."/>
            <person name="Strempel S."/>
            <person name="Sturgill D."/>
            <person name="Sutton G."/>
            <person name="Sutton G.G."/>
            <person name="Tao W."/>
            <person name="Teichmann S."/>
            <person name="Tobari Y.N."/>
            <person name="Tomimura Y."/>
            <person name="Tsolas J.M."/>
            <person name="Valente V.L."/>
            <person name="Venter E."/>
            <person name="Venter J.C."/>
            <person name="Vicario S."/>
            <person name="Vieira F.G."/>
            <person name="Vilella A.J."/>
            <person name="Villasante A."/>
            <person name="Walenz B."/>
            <person name="Wang J."/>
            <person name="Wasserman M."/>
            <person name="Watts T."/>
            <person name="Wilson D."/>
            <person name="Wilson R.K."/>
            <person name="Wing R.A."/>
            <person name="Wolfner M.F."/>
            <person name="Wong A."/>
            <person name="Wong G.K."/>
            <person name="Wu C.I."/>
            <person name="Wu G."/>
            <person name="Yamamoto D."/>
            <person name="Yang H.P."/>
            <person name="Yang S.P."/>
            <person name="Yorke J.A."/>
            <person name="Yoshida K."/>
            <person name="Zdobnov E."/>
            <person name="Zhang P."/>
            <person name="Zhang Y."/>
            <person name="Zimin A.V."/>
            <person name="Baldwin J."/>
            <person name="Abdouelleil A."/>
            <person name="Abdulkadir J."/>
            <person name="Abebe A."/>
            <person name="Abera B."/>
            <person name="Abreu J."/>
            <person name="Acer S.C."/>
            <person name="Aftuck L."/>
            <person name="Alexander A."/>
            <person name="An P."/>
            <person name="Anderson E."/>
            <person name="Anderson S."/>
            <person name="Arachi H."/>
            <person name="Azer M."/>
            <person name="Bachantsang P."/>
            <person name="Barry A."/>
            <person name="Bayul T."/>
            <person name="Berlin A."/>
            <person name="Bessette D."/>
            <person name="Bloom T."/>
            <person name="Blye J."/>
            <person name="Boguslavskiy L."/>
            <person name="Bonnet C."/>
            <person name="Boukhgalter B."/>
            <person name="Bourzgui I."/>
            <person name="Brown A."/>
            <person name="Cahill P."/>
            <person name="Channer S."/>
            <person name="Cheshatsang Y."/>
            <person name="Chuda L."/>
            <person name="Citroen M."/>
            <person name="Collymore A."/>
            <person name="Cooke P."/>
            <person name="Costello M."/>
            <person name="D'Aco K."/>
            <person name="Daza R."/>
            <person name="De Haan G."/>
            <person name="DeGray S."/>
            <person name="DeMaso C."/>
            <person name="Dhargay N."/>
            <person name="Dooley K."/>
            <person name="Dooley E."/>
            <person name="Doricent M."/>
            <person name="Dorje P."/>
            <person name="Dorjee K."/>
            <person name="Dupes A."/>
            <person name="Elong R."/>
            <person name="Falk J."/>
            <person name="Farina A."/>
            <person name="Faro S."/>
            <person name="Ferguson D."/>
            <person name="Fisher S."/>
            <person name="Foley C.D."/>
            <person name="Franke A."/>
            <person name="Friedrich D."/>
            <person name="Gadbois L."/>
            <person name="Gearin G."/>
            <person name="Gearin C.R."/>
            <person name="Giannoukos G."/>
            <person name="Goode T."/>
            <person name="Graham J."/>
            <person name="Grandbois E."/>
            <person name="Grewal S."/>
            <person name="Gyaltsen K."/>
            <person name="Hafez N."/>
            <person name="Hagos B."/>
            <person name="Hall J."/>
            <person name="Henson C."/>
            <person name="Hollinger A."/>
            <person name="Honan T."/>
            <person name="Huard M.D."/>
            <person name="Hughes L."/>
            <person name="Hurhula B."/>
            <person name="Husby M.E."/>
            <person name="Kamat A."/>
            <person name="Kanga B."/>
            <person name="Kashin S."/>
            <person name="Khazanovich D."/>
            <person name="Kisner P."/>
            <person name="Lance K."/>
            <person name="Lara M."/>
            <person name="Lee W."/>
            <person name="Lennon N."/>
            <person name="Letendre F."/>
            <person name="LeVine R."/>
            <person name="Lipovsky A."/>
            <person name="Liu X."/>
            <person name="Liu J."/>
            <person name="Liu S."/>
            <person name="Lokyitsang T."/>
            <person name="Lokyitsang Y."/>
            <person name="Lubonja R."/>
            <person name="Lui A."/>
            <person name="MacDonald P."/>
            <person name="Magnisalis V."/>
            <person name="Maru K."/>
            <person name="Matthews C."/>
            <person name="McCusker W."/>
            <person name="McDonough S."/>
            <person name="Mehta T."/>
            <person name="Meldrim J."/>
            <person name="Meneus L."/>
            <person name="Mihai O."/>
            <person name="Mihalev A."/>
            <person name="Mihova T."/>
            <person name="Mittelman R."/>
            <person name="Mlenga V."/>
            <person name="Montmayeur A."/>
            <person name="Mulrain L."/>
            <person name="Navidi A."/>
            <person name="Naylor J."/>
            <person name="Negash T."/>
            <person name="Nguyen T."/>
            <person name="Nguyen N."/>
            <person name="Nicol R."/>
            <person name="Norbu C."/>
            <person name="Norbu N."/>
            <person name="Novod N."/>
            <person name="O'Neill B."/>
            <person name="Osman S."/>
            <person name="Markiewicz E."/>
            <person name="Oyono O.L."/>
            <person name="Patti C."/>
            <person name="Phunkhang P."/>
            <person name="Pierre F."/>
            <person name="Priest M."/>
            <person name="Raghuraman S."/>
            <person name="Rege F."/>
            <person name="Reyes R."/>
            <person name="Rise C."/>
            <person name="Rogov P."/>
            <person name="Ross K."/>
            <person name="Ryan E."/>
            <person name="Settipalli S."/>
            <person name="Shea T."/>
            <person name="Sherpa N."/>
            <person name="Shi L."/>
            <person name="Shih D."/>
            <person name="Sparrow T."/>
            <person name="Spaulding J."/>
            <person name="Stalker J."/>
            <person name="Stange-Thomann N."/>
            <person name="Stavropoulos S."/>
            <person name="Stone C."/>
            <person name="Strader C."/>
            <person name="Tesfaye S."/>
            <person name="Thomson T."/>
            <person name="Thoulutsang Y."/>
            <person name="Thoulutsang D."/>
            <person name="Topham K."/>
            <person name="Topping I."/>
            <person name="Tsamla T."/>
            <person name="Vassiliev H."/>
            <person name="Vo A."/>
            <person name="Wangchuk T."/>
            <person name="Wangdi T."/>
            <person name="Weiand M."/>
            <person name="Wilkinson J."/>
            <person name="Wilson A."/>
            <person name="Yadav S."/>
            <person name="Young G."/>
            <person name="Yu Q."/>
            <person name="Zembek L."/>
            <person name="Zhong D."/>
            <person name="Zimmer A."/>
            <person name="Zwirko Z."/>
            <person name="Jaffe D.B."/>
            <person name="Alvarez P."/>
            <person name="Brockman W."/>
            <person name="Butler J."/>
            <person name="Chin C."/>
            <person name="Gnerre S."/>
            <person name="Grabherr M."/>
            <person name="Kleber M."/>
            <person name="Mauceli E."/>
            <person name="MacCallum I."/>
        </authorList>
    </citation>
    <scope>NUCLEOTIDE SEQUENCE [LARGE SCALE GENOMIC DNA]</scope>
    <source>
        <strain evidence="3">Tai18E2 / Tucson 14021-0261.01</strain>
    </source>
</reference>
<keyword evidence="1" id="KW-1133">Transmembrane helix</keyword>
<evidence type="ECO:0000256" key="1">
    <source>
        <dbReference type="SAM" id="Phobius"/>
    </source>
</evidence>
<dbReference type="OrthoDB" id="206700at2759"/>
<proteinExistence type="predicted"/>
<keyword evidence="1" id="KW-0472">Membrane</keyword>
<evidence type="ECO:0000313" key="2">
    <source>
        <dbReference type="EMBL" id="KRJ98761.1"/>
    </source>
</evidence>
<keyword evidence="3" id="KW-1185">Reference proteome</keyword>
<protein>
    <submittedName>
        <fullName evidence="2">Uncharacterized protein, isoform B</fullName>
    </submittedName>
</protein>
<reference evidence="2 3" key="2">
    <citation type="journal article" date="2007" name="PLoS Biol.">
        <title>Principles of genome evolution in the Drosophila melanogaster species group.</title>
        <authorList>
            <person name="Ranz J.M."/>
            <person name="Maurin D."/>
            <person name="Chan Y.S."/>
            <person name="von Grotthuss M."/>
            <person name="Hillier L.W."/>
            <person name="Roote J."/>
            <person name="Ashburner M."/>
            <person name="Bergman C.M."/>
        </authorList>
    </citation>
    <scope>NUCLEOTIDE SEQUENCE [LARGE SCALE GENOMIC DNA]</scope>
    <source>
        <strain evidence="3">Tai18E2 / Tucson 14021-0261.01</strain>
    </source>
</reference>
<name>A0A0R1DUE6_DROYA</name>
<dbReference type="EMBL" id="CM000157">
    <property type="protein sequence ID" value="KRJ98761.1"/>
    <property type="molecule type" value="Genomic_DNA"/>
</dbReference>
<feature type="transmembrane region" description="Helical" evidence="1">
    <location>
        <begin position="85"/>
        <end position="103"/>
    </location>
</feature>
<accession>A0A0R1DUE6</accession>
<keyword evidence="1" id="KW-0812">Transmembrane</keyword>
<dbReference type="AlphaFoldDB" id="A0A0R1DUE6"/>
<organism evidence="2 3">
    <name type="scientific">Drosophila yakuba</name>
    <name type="common">Fruit fly</name>
    <dbReference type="NCBI Taxonomy" id="7245"/>
    <lineage>
        <taxon>Eukaryota</taxon>
        <taxon>Metazoa</taxon>
        <taxon>Ecdysozoa</taxon>
        <taxon>Arthropoda</taxon>
        <taxon>Hexapoda</taxon>
        <taxon>Insecta</taxon>
        <taxon>Pterygota</taxon>
        <taxon>Neoptera</taxon>
        <taxon>Endopterygota</taxon>
        <taxon>Diptera</taxon>
        <taxon>Brachycera</taxon>
        <taxon>Muscomorpha</taxon>
        <taxon>Ephydroidea</taxon>
        <taxon>Drosophilidae</taxon>
        <taxon>Drosophila</taxon>
        <taxon>Sophophora</taxon>
    </lineage>
</organism>
<gene>
    <name evidence="2" type="primary">Dyak\GE19844</name>
    <name evidence="2" type="synonym">dyak_GLEANR_370</name>
    <name evidence="2" type="synonym">GE19844</name>
    <name evidence="2" type="ORF">Dyak_GE19844</name>
</gene>
<evidence type="ECO:0000313" key="3">
    <source>
        <dbReference type="Proteomes" id="UP000002282"/>
    </source>
</evidence>
<dbReference type="Proteomes" id="UP000002282">
    <property type="component" value="Chromosome 2L"/>
</dbReference>
<sequence>MASVHCLLSVIPEDLPFEDVLKTSSSLLNKYSLTVIEKDVEELICQERRERKTDEALIVKRRRPATSNIIPIINQWIPNKSTAKSVILTTAISIVVGVCAYYYKNQYFAAGIS</sequence>